<dbReference type="EMBL" id="LXQA010479028">
    <property type="protein sequence ID" value="MCI54432.1"/>
    <property type="molecule type" value="Genomic_DNA"/>
</dbReference>
<sequence length="26" mass="2937">SDRKVVMTFEQLDDNCGGRLSSPPRE</sequence>
<dbReference type="AlphaFoldDB" id="A0A392T0Z2"/>
<protein>
    <submittedName>
        <fullName evidence="2">Uncharacterized protein</fullName>
    </submittedName>
</protein>
<dbReference type="Proteomes" id="UP000265520">
    <property type="component" value="Unassembled WGS sequence"/>
</dbReference>
<evidence type="ECO:0000313" key="3">
    <source>
        <dbReference type="Proteomes" id="UP000265520"/>
    </source>
</evidence>
<feature type="region of interest" description="Disordered" evidence="1">
    <location>
        <begin position="1"/>
        <end position="26"/>
    </location>
</feature>
<name>A0A392T0Z2_9FABA</name>
<reference evidence="2 3" key="1">
    <citation type="journal article" date="2018" name="Front. Plant Sci.">
        <title>Red Clover (Trifolium pratense) and Zigzag Clover (T. medium) - A Picture of Genomic Similarities and Differences.</title>
        <authorList>
            <person name="Dluhosova J."/>
            <person name="Istvanek J."/>
            <person name="Nedelnik J."/>
            <person name="Repkova J."/>
        </authorList>
    </citation>
    <scope>NUCLEOTIDE SEQUENCE [LARGE SCALE GENOMIC DNA]</scope>
    <source>
        <strain evidence="3">cv. 10/8</strain>
        <tissue evidence="2">Leaf</tissue>
    </source>
</reference>
<accession>A0A392T0Z2</accession>
<feature type="non-terminal residue" evidence="2">
    <location>
        <position position="1"/>
    </location>
</feature>
<evidence type="ECO:0000313" key="2">
    <source>
        <dbReference type="EMBL" id="MCI54432.1"/>
    </source>
</evidence>
<keyword evidence="3" id="KW-1185">Reference proteome</keyword>
<organism evidence="2 3">
    <name type="scientific">Trifolium medium</name>
    <dbReference type="NCBI Taxonomy" id="97028"/>
    <lineage>
        <taxon>Eukaryota</taxon>
        <taxon>Viridiplantae</taxon>
        <taxon>Streptophyta</taxon>
        <taxon>Embryophyta</taxon>
        <taxon>Tracheophyta</taxon>
        <taxon>Spermatophyta</taxon>
        <taxon>Magnoliopsida</taxon>
        <taxon>eudicotyledons</taxon>
        <taxon>Gunneridae</taxon>
        <taxon>Pentapetalae</taxon>
        <taxon>rosids</taxon>
        <taxon>fabids</taxon>
        <taxon>Fabales</taxon>
        <taxon>Fabaceae</taxon>
        <taxon>Papilionoideae</taxon>
        <taxon>50 kb inversion clade</taxon>
        <taxon>NPAAA clade</taxon>
        <taxon>Hologalegina</taxon>
        <taxon>IRL clade</taxon>
        <taxon>Trifolieae</taxon>
        <taxon>Trifolium</taxon>
    </lineage>
</organism>
<comment type="caution">
    <text evidence="2">The sequence shown here is derived from an EMBL/GenBank/DDBJ whole genome shotgun (WGS) entry which is preliminary data.</text>
</comment>
<proteinExistence type="predicted"/>
<evidence type="ECO:0000256" key="1">
    <source>
        <dbReference type="SAM" id="MobiDB-lite"/>
    </source>
</evidence>